<dbReference type="CDD" id="cd00187">
    <property type="entry name" value="TOP4c"/>
    <property type="match status" value="1"/>
</dbReference>
<dbReference type="FunFam" id="3.30.1360.40:FF:000002">
    <property type="entry name" value="DNA gyrase subunit A"/>
    <property type="match status" value="1"/>
</dbReference>
<name>A0A1Y3GD06_9EURY</name>
<reference evidence="12 13" key="1">
    <citation type="submission" date="2016-12" db="EMBL/GenBank/DDBJ databases">
        <title>Discovery of methanogenic haloarchaea.</title>
        <authorList>
            <person name="Sorokin D.Y."/>
            <person name="Makarova K.S."/>
            <person name="Abbas B."/>
            <person name="Ferrer M."/>
            <person name="Golyshin P.N."/>
        </authorList>
    </citation>
    <scope>NUCLEOTIDE SEQUENCE [LARGE SCALE GENOMIC DNA]</scope>
    <source>
        <strain evidence="12">AMET1</strain>
    </source>
</reference>
<dbReference type="Gene3D" id="1.10.268.10">
    <property type="entry name" value="Topoisomerase, domain 3"/>
    <property type="match status" value="1"/>
</dbReference>
<dbReference type="Pfam" id="PF03989">
    <property type="entry name" value="DNA_gyraseA_C"/>
    <property type="match status" value="6"/>
</dbReference>
<evidence type="ECO:0000256" key="2">
    <source>
        <dbReference type="ARBA" id="ARBA00008263"/>
    </source>
</evidence>
<dbReference type="Proteomes" id="UP000195137">
    <property type="component" value="Unassembled WGS sequence"/>
</dbReference>
<dbReference type="PANTHER" id="PTHR43493:SF5">
    <property type="entry name" value="DNA GYRASE SUBUNIT A, CHLOROPLASTIC_MITOCHONDRIAL"/>
    <property type="match status" value="1"/>
</dbReference>
<evidence type="ECO:0000256" key="4">
    <source>
        <dbReference type="ARBA" id="ARBA00022840"/>
    </source>
</evidence>
<dbReference type="PROSITE" id="PS52040">
    <property type="entry name" value="TOPO_IIA"/>
    <property type="match status" value="1"/>
</dbReference>
<comment type="subunit">
    <text evidence="9">Heterotetramer, composed of two GyrA and two GyrB chains. In the heterotetramer, GyrA contains the active site tyrosine that forms a transient covalent intermediate with DNA, while GyrB binds cofactors and catalyzes ATP hydrolysis.</text>
</comment>
<evidence type="ECO:0000256" key="9">
    <source>
        <dbReference type="HAMAP-Rule" id="MF_01897"/>
    </source>
</evidence>
<dbReference type="GO" id="GO:0005524">
    <property type="term" value="F:ATP binding"/>
    <property type="evidence" value="ECO:0007669"/>
    <property type="project" value="UniProtKB-UniRule"/>
</dbReference>
<evidence type="ECO:0000256" key="8">
    <source>
        <dbReference type="ARBA" id="ARBA00063644"/>
    </source>
</evidence>
<dbReference type="GO" id="GO:0009330">
    <property type="term" value="C:DNA topoisomerase type II (double strand cut, ATP-hydrolyzing) complex"/>
    <property type="evidence" value="ECO:0007669"/>
    <property type="project" value="TreeGrafter"/>
</dbReference>
<dbReference type="GO" id="GO:0006261">
    <property type="term" value="P:DNA-templated DNA replication"/>
    <property type="evidence" value="ECO:0007669"/>
    <property type="project" value="UniProtKB-UniRule"/>
</dbReference>
<keyword evidence="3 9" id="KW-0547">Nucleotide-binding</keyword>
<gene>
    <name evidence="9" type="primary">gyrA</name>
    <name evidence="12" type="ORF">AMET1_0933</name>
</gene>
<protein>
    <recommendedName>
        <fullName evidence="9">DNA gyrase subunit A</fullName>
        <ecNumber evidence="9">5.6.2.2</ecNumber>
    </recommendedName>
</protein>
<dbReference type="InterPro" id="IPR005743">
    <property type="entry name" value="GyrA"/>
</dbReference>
<comment type="miscellaneous">
    <text evidence="9">Few gyrases are as efficient as E.coli at forming negative supercoils. Not all organisms have 2 type II topoisomerases; in organisms with a single type II topoisomerase this enzyme also has to decatenate newly replicated chromosomes.</text>
</comment>
<dbReference type="NCBIfam" id="NF004044">
    <property type="entry name" value="PRK05561.1"/>
    <property type="match status" value="1"/>
</dbReference>
<evidence type="ECO:0000256" key="10">
    <source>
        <dbReference type="SAM" id="Coils"/>
    </source>
</evidence>
<dbReference type="InterPro" id="IPR013757">
    <property type="entry name" value="Topo_IIA_A_a_sf"/>
</dbReference>
<dbReference type="InterPro" id="IPR050220">
    <property type="entry name" value="Type_II_DNA_Topoisomerases"/>
</dbReference>
<dbReference type="HAMAP" id="MF_01897">
    <property type="entry name" value="GyrA"/>
    <property type="match status" value="1"/>
</dbReference>
<comment type="similarity">
    <text evidence="2 9">Belongs to the type II topoisomerase GyrA/ParC subunit family.</text>
</comment>
<dbReference type="SMART" id="SM00434">
    <property type="entry name" value="TOP4c"/>
    <property type="match status" value="1"/>
</dbReference>
<dbReference type="AlphaFoldDB" id="A0A1Y3GD06"/>
<dbReference type="Gene3D" id="3.90.199.10">
    <property type="entry name" value="Topoisomerase II, domain 5"/>
    <property type="match status" value="1"/>
</dbReference>
<keyword evidence="5 9" id="KW-0799">Topoisomerase</keyword>
<comment type="caution">
    <text evidence="12">The sequence shown here is derived from an EMBL/GenBank/DDBJ whole genome shotgun (WGS) entry which is preliminary data.</text>
</comment>
<evidence type="ECO:0000256" key="6">
    <source>
        <dbReference type="ARBA" id="ARBA00023125"/>
    </source>
</evidence>
<dbReference type="Gene3D" id="3.30.1360.40">
    <property type="match status" value="1"/>
</dbReference>
<dbReference type="EC" id="5.6.2.2" evidence="9"/>
<dbReference type="GO" id="GO:0005694">
    <property type="term" value="C:chromosome"/>
    <property type="evidence" value="ECO:0007669"/>
    <property type="project" value="InterPro"/>
</dbReference>
<keyword evidence="4 9" id="KW-0067">ATP-binding</keyword>
<keyword evidence="6 9" id="KW-0238">DNA-binding</keyword>
<dbReference type="InterPro" id="IPR002205">
    <property type="entry name" value="Topo_IIA_dom_A"/>
</dbReference>
<dbReference type="SUPFAM" id="SSF56719">
    <property type="entry name" value="Type II DNA topoisomerase"/>
    <property type="match status" value="1"/>
</dbReference>
<accession>A0A1Y3GD06</accession>
<sequence>MNPSEARRVEDVQIQSKMKEAYLDYSMSVIVGRALPDVRDGLKPVHRRILYAMHDMGLRHNKPYKKSARVVGDVLGKYHPHGDTAVYDAMVRMAQDFSLRYRLVDGQGNYGSLDGDSAAAMRYTEARLTEQAEEMLEDLDKETVDWKDNFDGSMKEPAVLPAKLPNLLVNGASGIAVGMATNIPPHNLTEVIDAAIHLIDNPKAEITDLMDYVEGPDFPTAGEIIGREGIYQAYKTGRGKITVRGKTRIDEDQNQIIIDSIPYQVKKSKIVEQIAELVKEDKIQGISDLRDESDREGLRVVIELKRDANPEVVQNRIYKSTTLETTFGINNLSIVDNEPEVLSLKEMLQHYIDHRTNVVKRRTQYLLKGDEKRLHIVKGLTHAVENIDTVLELLQSSEGRKDAMQKLQTQYNLTEKQTKAILNMRLQRLTKLEKESLKKEHKSLKKSIEQYKNLLSKRQNLLDRVKKELVELKENHGDTRKTQIKDGMESIQEIDLIPKKQVTIFLTEQGYIKRTPLSEYRIQNRSGTGIIGTDLKQTDQLRQITTASTHDMLLLFTNQGNVYWLETYRIPEYSRRSRGKPIVNLLQLDKNEKITTIIPTNNLEKNIDLLFTTKQGYIKRTPLKKYSNPRKTGIIAIDLKPNDQLIDVKKLEKNQKIIIATKNGQLTKFNETEVRPTGRNTMGVIGMRLEQNDEVIGATTTTNNQHILTVSENGYGKLTPTKKYRQTHRGSKGVITLKTNKRNGKVKKIEAVNKNQYLMLATQKGMTIRIPITDISIQSRNTQGVKLMQTKNDKITDIQPTQN</sequence>
<keyword evidence="13" id="KW-1185">Reference proteome</keyword>
<dbReference type="GO" id="GO:0006265">
    <property type="term" value="P:DNA topological change"/>
    <property type="evidence" value="ECO:0007669"/>
    <property type="project" value="UniProtKB-UniRule"/>
</dbReference>
<keyword evidence="7 9" id="KW-0413">Isomerase</keyword>
<dbReference type="FunFam" id="3.90.199.10:FF:000001">
    <property type="entry name" value="DNA gyrase subunit A"/>
    <property type="match status" value="1"/>
</dbReference>
<dbReference type="GO" id="GO:0005737">
    <property type="term" value="C:cytoplasm"/>
    <property type="evidence" value="ECO:0007669"/>
    <property type="project" value="UniProtKB-SubCell"/>
</dbReference>
<comment type="caution">
    <text evidence="9">Lacks conserved residue(s) required for the propagation of feature annotation.</text>
</comment>
<evidence type="ECO:0000256" key="7">
    <source>
        <dbReference type="ARBA" id="ARBA00023235"/>
    </source>
</evidence>
<dbReference type="InterPro" id="IPR006691">
    <property type="entry name" value="GyrA/parC_rep"/>
</dbReference>
<dbReference type="InterPro" id="IPR035516">
    <property type="entry name" value="Gyrase/topoIV_suA_C"/>
</dbReference>
<dbReference type="EMBL" id="MRZU01000003">
    <property type="protein sequence ID" value="OUJ19279.1"/>
    <property type="molecule type" value="Genomic_DNA"/>
</dbReference>
<dbReference type="Gene3D" id="2.120.10.90">
    <property type="entry name" value="DNA gyrase/topoisomerase IV, subunit A, C-terminal"/>
    <property type="match status" value="1"/>
</dbReference>
<keyword evidence="10" id="KW-0175">Coiled coil</keyword>
<keyword evidence="9" id="KW-0963">Cytoplasm</keyword>
<dbReference type="PANTHER" id="PTHR43493">
    <property type="entry name" value="DNA GYRASE/TOPOISOMERASE SUBUNIT A"/>
    <property type="match status" value="1"/>
</dbReference>
<comment type="catalytic activity">
    <reaction evidence="1 9">
        <text>ATP-dependent breakage, passage and rejoining of double-stranded DNA.</text>
        <dbReference type="EC" id="5.6.2.2"/>
    </reaction>
</comment>
<dbReference type="SUPFAM" id="SSF101904">
    <property type="entry name" value="GyrA/ParC C-terminal domain-like"/>
    <property type="match status" value="1"/>
</dbReference>
<comment type="subcellular location">
    <subcellularLocation>
        <location evidence="9">Cytoplasm</location>
    </subcellularLocation>
</comment>
<feature type="domain" description="Topo IIA-type catalytic" evidence="11">
    <location>
        <begin position="35"/>
        <end position="496"/>
    </location>
</feature>
<dbReference type="FunFam" id="2.120.10.90:FF:000005">
    <property type="entry name" value="DNA topoisomerase 4 subunit A"/>
    <property type="match status" value="1"/>
</dbReference>
<dbReference type="NCBIfam" id="TIGR01063">
    <property type="entry name" value="gyrA"/>
    <property type="match status" value="1"/>
</dbReference>
<dbReference type="GO" id="GO:0003918">
    <property type="term" value="F:DNA topoisomerase type II (double strand cut, ATP-hydrolyzing) activity"/>
    <property type="evidence" value="ECO:0007669"/>
    <property type="project" value="UniProtKB-UniRule"/>
</dbReference>
<feature type="coiled-coil region" evidence="10">
    <location>
        <begin position="434"/>
        <end position="482"/>
    </location>
</feature>
<evidence type="ECO:0000256" key="1">
    <source>
        <dbReference type="ARBA" id="ARBA00000185"/>
    </source>
</evidence>
<dbReference type="Pfam" id="PF00521">
    <property type="entry name" value="DNA_topoisoIV"/>
    <property type="match status" value="1"/>
</dbReference>
<dbReference type="InterPro" id="IPR013758">
    <property type="entry name" value="Topo_IIA_A/C_ab"/>
</dbReference>
<evidence type="ECO:0000313" key="13">
    <source>
        <dbReference type="Proteomes" id="UP000195137"/>
    </source>
</evidence>
<dbReference type="FunFam" id="1.10.268.10:FF:000001">
    <property type="entry name" value="DNA gyrase subunit A"/>
    <property type="match status" value="1"/>
</dbReference>
<evidence type="ECO:0000256" key="5">
    <source>
        <dbReference type="ARBA" id="ARBA00023029"/>
    </source>
</evidence>
<dbReference type="RefSeq" id="WP_201721281.1">
    <property type="nucleotide sequence ID" value="NZ_MRZU01000003.1"/>
</dbReference>
<comment type="subunit">
    <text evidence="8">Heterotetramer composed of ParC and ParE.</text>
</comment>
<evidence type="ECO:0000256" key="3">
    <source>
        <dbReference type="ARBA" id="ARBA00022741"/>
    </source>
</evidence>
<dbReference type="GO" id="GO:0003677">
    <property type="term" value="F:DNA binding"/>
    <property type="evidence" value="ECO:0007669"/>
    <property type="project" value="UniProtKB-UniRule"/>
</dbReference>
<dbReference type="OrthoDB" id="371943at2157"/>
<feature type="active site" description="O-(5'-phospho-DNA)-tyrosine intermediate" evidence="9">
    <location>
        <position position="123"/>
    </location>
</feature>
<proteinExistence type="inferred from homology"/>
<organism evidence="12 13">
    <name type="scientific">Methanonatronarchaeum thermophilum</name>
    <dbReference type="NCBI Taxonomy" id="1927129"/>
    <lineage>
        <taxon>Archaea</taxon>
        <taxon>Methanobacteriati</taxon>
        <taxon>Methanobacteriota</taxon>
        <taxon>Methanonatronarchaeia</taxon>
        <taxon>Methanonatronarchaeales</taxon>
        <taxon>Methanonatronarchaeaceae</taxon>
        <taxon>Methanonatronarchaeum</taxon>
    </lineage>
</organism>
<comment type="function">
    <text evidence="9">A type II topoisomerase that negatively supercoils closed circular double-stranded (ds) DNA in an ATP-dependent manner to modulate DNA topology and maintain chromosomes in an underwound state. Negative supercoiling favors strand separation, and DNA replication, transcription, recombination and repair, all of which involve strand separation. Also able to catalyze the interconversion of other topological isomers of dsDNA rings, including catenanes and knotted rings. Type II topoisomerases break and join 2 DNA strands simultaneously in an ATP-dependent manner.</text>
</comment>
<dbReference type="NCBIfam" id="NF004043">
    <property type="entry name" value="PRK05560.1"/>
    <property type="match status" value="1"/>
</dbReference>
<evidence type="ECO:0000259" key="11">
    <source>
        <dbReference type="PROSITE" id="PS52040"/>
    </source>
</evidence>
<dbReference type="InterPro" id="IPR013760">
    <property type="entry name" value="Topo_IIA-like_dom_sf"/>
</dbReference>
<evidence type="ECO:0000313" key="12">
    <source>
        <dbReference type="EMBL" id="OUJ19279.1"/>
    </source>
</evidence>